<gene>
    <name evidence="10" type="ORF">IV55_GL000348</name>
    <name evidence="9" type="ORF">LSI01_06320</name>
</gene>
<evidence type="ECO:0000256" key="6">
    <source>
        <dbReference type="ARBA" id="ARBA00023136"/>
    </source>
</evidence>
<dbReference type="Proteomes" id="UP000051139">
    <property type="component" value="Unassembled WGS sequence"/>
</dbReference>
<dbReference type="AlphaFoldDB" id="A0A0R2KZX2"/>
<evidence type="ECO:0000313" key="12">
    <source>
        <dbReference type="Proteomes" id="UP000321429"/>
    </source>
</evidence>
<dbReference type="EMBL" id="JQCB01000011">
    <property type="protein sequence ID" value="KRN95067.1"/>
    <property type="molecule type" value="Genomic_DNA"/>
</dbReference>
<keyword evidence="6 7" id="KW-0472">Membrane</keyword>
<dbReference type="InterPro" id="IPR022764">
    <property type="entry name" value="Peptidase_S54_rhomboid_dom"/>
</dbReference>
<evidence type="ECO:0000313" key="11">
    <source>
        <dbReference type="Proteomes" id="UP000051139"/>
    </source>
</evidence>
<feature type="transmembrane region" description="Helical" evidence="7">
    <location>
        <begin position="103"/>
        <end position="122"/>
    </location>
</feature>
<feature type="transmembrane region" description="Helical" evidence="7">
    <location>
        <begin position="128"/>
        <end position="148"/>
    </location>
</feature>
<dbReference type="Pfam" id="PF01694">
    <property type="entry name" value="Rhomboid"/>
    <property type="match status" value="1"/>
</dbReference>
<evidence type="ECO:0000256" key="7">
    <source>
        <dbReference type="SAM" id="Phobius"/>
    </source>
</evidence>
<dbReference type="PANTHER" id="PTHR43731">
    <property type="entry name" value="RHOMBOID PROTEASE"/>
    <property type="match status" value="1"/>
</dbReference>
<keyword evidence="4" id="KW-0378">Hydrolase</keyword>
<feature type="transmembrane region" description="Helical" evidence="7">
    <location>
        <begin position="208"/>
        <end position="228"/>
    </location>
</feature>
<keyword evidence="3 7" id="KW-0812">Transmembrane</keyword>
<evidence type="ECO:0000313" key="10">
    <source>
        <dbReference type="EMBL" id="KRN95067.1"/>
    </source>
</evidence>
<sequence>MQGLRKWLRETPVTSGLIIINVAVFVWMLIAFGLTGTSMSSTFSAQALFSAGARYTPAIVDGQWWRLVAPMFIHMSFFHIGMNMVVLYFLGNQIEALFGHIRTLLIYLVSGVTGNIWSAVFLPKQLSAGASTAIFGLFGAFIMLGLVYRTNPYVRQMARQFIILVVLNLVLDVFAAGIDLWGHVGGLLGGFAIALLLGMPKQRGSFAWYWRALGGLCLLGTVSLLGLIY</sequence>
<comment type="caution">
    <text evidence="10">The sequence shown here is derived from an EMBL/GenBank/DDBJ whole genome shotgun (WGS) entry which is preliminary data.</text>
</comment>
<dbReference type="InterPro" id="IPR035952">
    <property type="entry name" value="Rhomboid-like_sf"/>
</dbReference>
<dbReference type="SUPFAM" id="SSF144091">
    <property type="entry name" value="Rhomboid-like"/>
    <property type="match status" value="1"/>
</dbReference>
<feature type="transmembrane region" description="Helical" evidence="7">
    <location>
        <begin position="71"/>
        <end position="91"/>
    </location>
</feature>
<evidence type="ECO:0000256" key="3">
    <source>
        <dbReference type="ARBA" id="ARBA00022692"/>
    </source>
</evidence>
<keyword evidence="10" id="KW-0645">Protease</keyword>
<feature type="transmembrane region" description="Helical" evidence="7">
    <location>
        <begin position="12"/>
        <end position="34"/>
    </location>
</feature>
<dbReference type="OrthoDB" id="9813074at2"/>
<dbReference type="Proteomes" id="UP000321429">
    <property type="component" value="Unassembled WGS sequence"/>
</dbReference>
<name>A0A0R2KZX2_9LACO</name>
<evidence type="ECO:0000313" key="9">
    <source>
        <dbReference type="EMBL" id="GEK28321.1"/>
    </source>
</evidence>
<dbReference type="STRING" id="348151.IV55_GL000348"/>
<accession>A0A0R2KZX2</accession>
<dbReference type="RefSeq" id="WP_057811003.1">
    <property type="nucleotide sequence ID" value="NZ_BJUD01000008.1"/>
</dbReference>
<evidence type="ECO:0000256" key="5">
    <source>
        <dbReference type="ARBA" id="ARBA00022989"/>
    </source>
</evidence>
<evidence type="ECO:0000256" key="1">
    <source>
        <dbReference type="ARBA" id="ARBA00004141"/>
    </source>
</evidence>
<dbReference type="PANTHER" id="PTHR43731:SF14">
    <property type="entry name" value="PRESENILIN-ASSOCIATED RHOMBOID-LIKE PROTEIN, MITOCHONDRIAL"/>
    <property type="match status" value="1"/>
</dbReference>
<comment type="similarity">
    <text evidence="2">Belongs to the peptidase S54 family.</text>
</comment>
<dbReference type="InterPro" id="IPR050925">
    <property type="entry name" value="Rhomboid_protease_S54"/>
</dbReference>
<keyword evidence="11" id="KW-1185">Reference proteome</keyword>
<dbReference type="GO" id="GO:0016020">
    <property type="term" value="C:membrane"/>
    <property type="evidence" value="ECO:0007669"/>
    <property type="project" value="UniProtKB-SubCell"/>
</dbReference>
<dbReference type="EMBL" id="BJUD01000008">
    <property type="protein sequence ID" value="GEK28321.1"/>
    <property type="molecule type" value="Genomic_DNA"/>
</dbReference>
<evidence type="ECO:0000256" key="4">
    <source>
        <dbReference type="ARBA" id="ARBA00022801"/>
    </source>
</evidence>
<dbReference type="PATRIC" id="fig|348151.3.peg.354"/>
<dbReference type="GO" id="GO:0004252">
    <property type="term" value="F:serine-type endopeptidase activity"/>
    <property type="evidence" value="ECO:0007669"/>
    <property type="project" value="InterPro"/>
</dbReference>
<feature type="transmembrane region" description="Helical" evidence="7">
    <location>
        <begin position="160"/>
        <end position="178"/>
    </location>
</feature>
<reference evidence="10 11" key="1">
    <citation type="journal article" date="2015" name="Genome Announc.">
        <title>Expanding the biotechnology potential of lactobacilli through comparative genomics of 213 strains and associated genera.</title>
        <authorList>
            <person name="Sun Z."/>
            <person name="Harris H.M."/>
            <person name="McCann A."/>
            <person name="Guo C."/>
            <person name="Argimon S."/>
            <person name="Zhang W."/>
            <person name="Yang X."/>
            <person name="Jeffery I.B."/>
            <person name="Cooney J.C."/>
            <person name="Kagawa T.F."/>
            <person name="Liu W."/>
            <person name="Song Y."/>
            <person name="Salvetti E."/>
            <person name="Wrobel A."/>
            <person name="Rasinkangas P."/>
            <person name="Parkhill J."/>
            <person name="Rea M.C."/>
            <person name="O'Sullivan O."/>
            <person name="Ritari J."/>
            <person name="Douillard F.P."/>
            <person name="Paul Ross R."/>
            <person name="Yang R."/>
            <person name="Briner A.E."/>
            <person name="Felis G.E."/>
            <person name="de Vos W.M."/>
            <person name="Barrangou R."/>
            <person name="Klaenhammer T.R."/>
            <person name="Caufield P.W."/>
            <person name="Cui Y."/>
            <person name="Zhang H."/>
            <person name="O'Toole P.W."/>
        </authorList>
    </citation>
    <scope>NUCLEOTIDE SEQUENCE [LARGE SCALE GENOMIC DNA]</scope>
    <source>
        <strain evidence="10 11">DSM 22696</strain>
    </source>
</reference>
<keyword evidence="5 7" id="KW-1133">Transmembrane helix</keyword>
<evidence type="ECO:0000259" key="8">
    <source>
        <dbReference type="Pfam" id="PF01694"/>
    </source>
</evidence>
<organism evidence="10 11">
    <name type="scientific">Furfurilactobacillus siliginis</name>
    <dbReference type="NCBI Taxonomy" id="348151"/>
    <lineage>
        <taxon>Bacteria</taxon>
        <taxon>Bacillati</taxon>
        <taxon>Bacillota</taxon>
        <taxon>Bacilli</taxon>
        <taxon>Lactobacillales</taxon>
        <taxon>Lactobacillaceae</taxon>
        <taxon>Furfurilactobacillus</taxon>
    </lineage>
</organism>
<dbReference type="Gene3D" id="1.20.1540.10">
    <property type="entry name" value="Rhomboid-like"/>
    <property type="match status" value="1"/>
</dbReference>
<feature type="transmembrane region" description="Helical" evidence="7">
    <location>
        <begin position="184"/>
        <end position="201"/>
    </location>
</feature>
<feature type="domain" description="Peptidase S54 rhomboid" evidence="8">
    <location>
        <begin position="62"/>
        <end position="198"/>
    </location>
</feature>
<reference evidence="9 12" key="2">
    <citation type="submission" date="2019-07" db="EMBL/GenBank/DDBJ databases">
        <title>Whole genome shotgun sequence of Lactobacillus siliginis NBRC 101315.</title>
        <authorList>
            <person name="Hosoyama A."/>
            <person name="Uohara A."/>
            <person name="Ohji S."/>
            <person name="Ichikawa N."/>
        </authorList>
    </citation>
    <scope>NUCLEOTIDE SEQUENCE [LARGE SCALE GENOMIC DNA]</scope>
    <source>
        <strain evidence="9 12">NBRC 101315</strain>
    </source>
</reference>
<protein>
    <submittedName>
        <fullName evidence="10">Membrane-associated serine protease</fullName>
    </submittedName>
    <submittedName>
        <fullName evidence="9">Rhomboid family intramembrane serine protease</fullName>
    </submittedName>
</protein>
<comment type="subcellular location">
    <subcellularLocation>
        <location evidence="1">Membrane</location>
        <topology evidence="1">Multi-pass membrane protein</topology>
    </subcellularLocation>
</comment>
<proteinExistence type="inferred from homology"/>
<dbReference type="GO" id="GO:0006508">
    <property type="term" value="P:proteolysis"/>
    <property type="evidence" value="ECO:0007669"/>
    <property type="project" value="UniProtKB-KW"/>
</dbReference>
<evidence type="ECO:0000256" key="2">
    <source>
        <dbReference type="ARBA" id="ARBA00009045"/>
    </source>
</evidence>